<dbReference type="KEGG" id="parb:CJU94_25080"/>
<dbReference type="EMBL" id="CP022990">
    <property type="protein sequence ID" value="ASW01450.1"/>
    <property type="molecule type" value="Genomic_DNA"/>
</dbReference>
<protein>
    <submittedName>
        <fullName evidence="1">Uncharacterized protein</fullName>
    </submittedName>
</protein>
<dbReference type="AlphaFoldDB" id="A0A248VSX4"/>
<evidence type="ECO:0000313" key="1">
    <source>
        <dbReference type="EMBL" id="ASW01450.1"/>
    </source>
</evidence>
<evidence type="ECO:0000313" key="2">
    <source>
        <dbReference type="Proteomes" id="UP000215158"/>
    </source>
</evidence>
<gene>
    <name evidence="1" type="ORF">CJU94_25080</name>
</gene>
<keyword evidence="2" id="KW-1185">Reference proteome</keyword>
<accession>A0A248VSX4</accession>
<dbReference type="OrthoDB" id="9006962at2"/>
<name>A0A248VSX4_9BURK</name>
<reference evidence="1 2" key="1">
    <citation type="submission" date="2017-08" db="EMBL/GenBank/DDBJ databases">
        <title>Identification and genetic characteristics of simultaneous BTEX- and naphthalene-degrading Paraburkholderia sp. BN5 isolated from petroleum-contaminated soil.</title>
        <authorList>
            <person name="Lee Y."/>
            <person name="Jeon C.O."/>
        </authorList>
    </citation>
    <scope>NUCLEOTIDE SEQUENCE [LARGE SCALE GENOMIC DNA]</scope>
    <source>
        <strain evidence="1 2">BN5</strain>
    </source>
</reference>
<proteinExistence type="predicted"/>
<sequence>MNGHSESREVAVEFLNTKCERLFDIWCESRSVIPLSYLLHCWPLPDWGYASVKRLSDGLRELRISNPDALGGRIRPILAELTSCIDEIMLYPRICLPRAVGDAPPVETVMYVM</sequence>
<dbReference type="Proteomes" id="UP000215158">
    <property type="component" value="Chromosome 2"/>
</dbReference>
<organism evidence="1 2">
    <name type="scientific">Paraburkholderia aromaticivorans</name>
    <dbReference type="NCBI Taxonomy" id="2026199"/>
    <lineage>
        <taxon>Bacteria</taxon>
        <taxon>Pseudomonadati</taxon>
        <taxon>Pseudomonadota</taxon>
        <taxon>Betaproteobacteria</taxon>
        <taxon>Burkholderiales</taxon>
        <taxon>Burkholderiaceae</taxon>
        <taxon>Paraburkholderia</taxon>
    </lineage>
</organism>